<name>A0AAD7LGA9_QUISA</name>
<reference evidence="1" key="1">
    <citation type="journal article" date="2023" name="Science">
        <title>Elucidation of the pathway for biosynthesis of saponin adjuvants from the soapbark tree.</title>
        <authorList>
            <person name="Reed J."/>
            <person name="Orme A."/>
            <person name="El-Demerdash A."/>
            <person name="Owen C."/>
            <person name="Martin L.B.B."/>
            <person name="Misra R.C."/>
            <person name="Kikuchi S."/>
            <person name="Rejzek M."/>
            <person name="Martin A.C."/>
            <person name="Harkess A."/>
            <person name="Leebens-Mack J."/>
            <person name="Louveau T."/>
            <person name="Stephenson M.J."/>
            <person name="Osbourn A."/>
        </authorList>
    </citation>
    <scope>NUCLEOTIDE SEQUENCE</scope>
    <source>
        <strain evidence="1">S10</strain>
    </source>
</reference>
<comment type="caution">
    <text evidence="1">The sequence shown here is derived from an EMBL/GenBank/DDBJ whole genome shotgun (WGS) entry which is preliminary data.</text>
</comment>
<keyword evidence="2" id="KW-1185">Reference proteome</keyword>
<gene>
    <name evidence="1" type="ORF">O6P43_023938</name>
</gene>
<dbReference type="EMBL" id="JARAOO010000009">
    <property type="protein sequence ID" value="KAJ7957665.1"/>
    <property type="molecule type" value="Genomic_DNA"/>
</dbReference>
<organism evidence="1 2">
    <name type="scientific">Quillaja saponaria</name>
    <name type="common">Soap bark tree</name>
    <dbReference type="NCBI Taxonomy" id="32244"/>
    <lineage>
        <taxon>Eukaryota</taxon>
        <taxon>Viridiplantae</taxon>
        <taxon>Streptophyta</taxon>
        <taxon>Embryophyta</taxon>
        <taxon>Tracheophyta</taxon>
        <taxon>Spermatophyta</taxon>
        <taxon>Magnoliopsida</taxon>
        <taxon>eudicotyledons</taxon>
        <taxon>Gunneridae</taxon>
        <taxon>Pentapetalae</taxon>
        <taxon>rosids</taxon>
        <taxon>fabids</taxon>
        <taxon>Fabales</taxon>
        <taxon>Quillajaceae</taxon>
        <taxon>Quillaja</taxon>
    </lineage>
</organism>
<proteinExistence type="predicted"/>
<dbReference type="AlphaFoldDB" id="A0AAD7LGA9"/>
<dbReference type="Proteomes" id="UP001163823">
    <property type="component" value="Chromosome 9"/>
</dbReference>
<protein>
    <submittedName>
        <fullName evidence="1">Uncharacterized protein</fullName>
    </submittedName>
</protein>
<evidence type="ECO:0000313" key="1">
    <source>
        <dbReference type="EMBL" id="KAJ7957665.1"/>
    </source>
</evidence>
<evidence type="ECO:0000313" key="2">
    <source>
        <dbReference type="Proteomes" id="UP001163823"/>
    </source>
</evidence>
<dbReference type="KEGG" id="qsa:O6P43_023938"/>
<accession>A0AAD7LGA9</accession>
<sequence length="67" mass="7288">MTTPFVKPCFIPSSKLLSSAELNLSSQPHMLPSSCFPTSLVSSQTRLLELSSLVKVEKKQVPVARKG</sequence>